<dbReference type="GO" id="GO:0043235">
    <property type="term" value="C:receptor complex"/>
    <property type="evidence" value="ECO:0007669"/>
    <property type="project" value="TreeGrafter"/>
</dbReference>
<dbReference type="Gene3D" id="2.60.40.10">
    <property type="entry name" value="Immunoglobulins"/>
    <property type="match status" value="3"/>
</dbReference>
<dbReference type="SUPFAM" id="SSF48726">
    <property type="entry name" value="Immunoglobulin"/>
    <property type="match status" value="3"/>
</dbReference>
<evidence type="ECO:0000256" key="5">
    <source>
        <dbReference type="ARBA" id="ARBA00022692"/>
    </source>
</evidence>
<dbReference type="Pfam" id="PF07714">
    <property type="entry name" value="PK_Tyr_Ser-Thr"/>
    <property type="match status" value="1"/>
</dbReference>
<evidence type="ECO:0000256" key="4">
    <source>
        <dbReference type="ARBA" id="ARBA00022679"/>
    </source>
</evidence>
<keyword evidence="9" id="KW-0418">Kinase</keyword>
<dbReference type="FunFam" id="1.10.510.10:FF:000007">
    <property type="entry name" value="Fibroblast growth factor receptor"/>
    <property type="match status" value="1"/>
</dbReference>
<dbReference type="InterPro" id="IPR013098">
    <property type="entry name" value="Ig_I-set"/>
</dbReference>
<protein>
    <recommendedName>
        <fullName evidence="2">receptor protein-tyrosine kinase</fullName>
        <ecNumber evidence="2">2.7.10.1</ecNumber>
    </recommendedName>
</protein>
<feature type="domain" description="Ig-like" evidence="29">
    <location>
        <begin position="137"/>
        <end position="220"/>
    </location>
</feature>
<dbReference type="InterPro" id="IPR020635">
    <property type="entry name" value="Tyr_kinase_cat_dom"/>
</dbReference>
<evidence type="ECO:0000256" key="25">
    <source>
        <dbReference type="SAM" id="MobiDB-lite"/>
    </source>
</evidence>
<dbReference type="InterPro" id="IPR011009">
    <property type="entry name" value="Kinase-like_dom_sf"/>
</dbReference>
<keyword evidence="17" id="KW-0393">Immunoglobulin domain</keyword>
<keyword evidence="3" id="KW-0597">Phosphoprotein</keyword>
<keyword evidence="16" id="KW-0325">Glycoprotein</keyword>
<evidence type="ECO:0000313" key="31">
    <source>
        <dbReference type="Proteomes" id="UP001249851"/>
    </source>
</evidence>
<evidence type="ECO:0000256" key="2">
    <source>
        <dbReference type="ARBA" id="ARBA00011902"/>
    </source>
</evidence>
<evidence type="ECO:0000256" key="15">
    <source>
        <dbReference type="ARBA" id="ARBA00023170"/>
    </source>
</evidence>
<dbReference type="InterPro" id="IPR000719">
    <property type="entry name" value="Prot_kinase_dom"/>
</dbReference>
<keyword evidence="11 26" id="KW-1133">Transmembrane helix</keyword>
<evidence type="ECO:0000256" key="27">
    <source>
        <dbReference type="SAM" id="SignalP"/>
    </source>
</evidence>
<accession>A0AAD9R3N6</accession>
<dbReference type="GO" id="GO:0005886">
    <property type="term" value="C:plasma membrane"/>
    <property type="evidence" value="ECO:0007669"/>
    <property type="project" value="TreeGrafter"/>
</dbReference>
<dbReference type="InterPro" id="IPR017441">
    <property type="entry name" value="Protein_kinase_ATP_BS"/>
</dbReference>
<dbReference type="FunFam" id="3.30.200.20:FF:000593">
    <property type="entry name" value="Predicted protein"/>
    <property type="match status" value="1"/>
</dbReference>
<evidence type="ECO:0000256" key="13">
    <source>
        <dbReference type="ARBA" id="ARBA00023137"/>
    </source>
</evidence>
<evidence type="ECO:0000256" key="20">
    <source>
        <dbReference type="PIRSR" id="PIRSR000615-1"/>
    </source>
</evidence>
<evidence type="ECO:0000256" key="23">
    <source>
        <dbReference type="PIRSR" id="PIRSR000615-4"/>
    </source>
</evidence>
<name>A0AAD9R3N6_ACRCE</name>
<evidence type="ECO:0000256" key="14">
    <source>
        <dbReference type="ARBA" id="ARBA00023157"/>
    </source>
</evidence>
<comment type="subcellular location">
    <subcellularLocation>
        <location evidence="1">Membrane</location>
        <topology evidence="1">Single-pass membrane protein</topology>
    </subcellularLocation>
</comment>
<feature type="active site" description="Proton acceptor" evidence="20">
    <location>
        <position position="628"/>
    </location>
</feature>
<evidence type="ECO:0000256" key="22">
    <source>
        <dbReference type="PIRSR" id="PIRSR000615-3"/>
    </source>
</evidence>
<feature type="signal peptide" evidence="27">
    <location>
        <begin position="1"/>
        <end position="27"/>
    </location>
</feature>
<feature type="binding site" evidence="21">
    <location>
        <position position="632"/>
    </location>
    <ligand>
        <name>ATP</name>
        <dbReference type="ChEBI" id="CHEBI:30616"/>
    </ligand>
</feature>
<keyword evidence="31" id="KW-1185">Reference proteome</keyword>
<evidence type="ECO:0000256" key="21">
    <source>
        <dbReference type="PIRSR" id="PIRSR000615-2"/>
    </source>
</evidence>
<feature type="domain" description="Protein kinase" evidence="28">
    <location>
        <begin position="488"/>
        <end position="763"/>
    </location>
</feature>
<keyword evidence="15 30" id="KW-0675">Receptor</keyword>
<keyword evidence="7" id="KW-0677">Repeat</keyword>
<keyword evidence="4" id="KW-0808">Transferase</keyword>
<feature type="region of interest" description="Disordered" evidence="25">
    <location>
        <begin position="957"/>
        <end position="976"/>
    </location>
</feature>
<sequence>MMGKILSRGNEAFLIVFILCGISVLSAQHSQGPQVKHTNGPRVVVIVGEYSVKLQCNVKNADDYNWYKDGVRINVSLSERYGVKKNRFLEIEDVERTDSGLFTCVTSNNVGSANCSIKLVVADPTLPPNKSNEGEKPSWLNYKKMQSSNHRALSEGEKVQLTCEANGDPIPVITWYKDGQVYRGRPNSGQGIIPGQYFYKISFMALNLDDKGNFTCNVSNVHGWIAYSFIIDVKPKVRSKPHIITKWEQKDPIYVGTDVVIHCMVLTQDKETKFHWFFSRNVSSDNHGILIDERRYKQPRLIPKDLVISHVKFELKLENLTIDDSGTYICNAENKVGNAQSGIILTVSYPPPTESITSTVSTTARSLPNSPAAKAIGTEISALEIGLLAGACAFFIVVVIVVWYCFRRGRQKGTHNIPDAKYDVPAEGVTVEPRSFVRRTPSTSSTGSAAAFLMRQRSFRQRLESRLMQVSEIEVPYEEAWEIDRSLLVLLDVLGEGAFGRVHKAEAVGLDDSSNAVTVAVKMLKEDASDQEFMDLVSEMKVMKTIGKHKNIVNLLGVCTLEGPLFVVVEYAANGNLRQFLQERRPVLGYEASTHSPEVLTLQDLLSFCYQVAKGMEFLSSRKCIHRDLAARNILVDEDRVMKIADFGLARNVHEDDYYRKTTDGRLPVKWMAIEALIDRVYTTQSDVWSFGVLAWEIITFGGSPYPGIPVEKLYSLLKSGYRMIRPINCSRELYQVMVNCWNELAENRPTFSDLVREFDSMISMLSEKEYLDLQPPLVSPLTARTPSSSEEDNVFGSTEQVCDLTKSDDVVNFGYRAEDMEQDQSEGVGDGYEDIRRDVDSEPLLGFRGSKTSLSLTTPSFLGKQCFNQNSGSVASLSSQLSKHAHIFEDGNGENANKRVDVLANDPDQGSDDAFESADIFPGKTEPPNGAPSSLSNGVVESSLGSAKLDPAVLVHRAASEKPQPTRRLSQQTEV</sequence>
<dbReference type="InterPro" id="IPR013106">
    <property type="entry name" value="Ig_V-set"/>
</dbReference>
<evidence type="ECO:0000256" key="26">
    <source>
        <dbReference type="SAM" id="Phobius"/>
    </source>
</evidence>
<dbReference type="PROSITE" id="PS50835">
    <property type="entry name" value="IG_LIKE"/>
    <property type="match status" value="3"/>
</dbReference>
<gene>
    <name evidence="30" type="ORF">P5673_002810</name>
</gene>
<dbReference type="AlphaFoldDB" id="A0AAD9R3N6"/>
<evidence type="ECO:0000256" key="18">
    <source>
        <dbReference type="ARBA" id="ARBA00051243"/>
    </source>
</evidence>
<feature type="binding site" evidence="21 24">
    <location>
        <position position="522"/>
    </location>
    <ligand>
        <name>ATP</name>
        <dbReference type="ChEBI" id="CHEBI:30616"/>
    </ligand>
</feature>
<dbReference type="InterPro" id="IPR001245">
    <property type="entry name" value="Ser-Thr/Tyr_kinase_cat_dom"/>
</dbReference>
<dbReference type="FunFam" id="2.60.40.10:FF:000016">
    <property type="entry name" value="Fibroblast growth factor receptor"/>
    <property type="match status" value="1"/>
</dbReference>
<comment type="function">
    <text evidence="19">Receptor for basic fibroblast growth factor.</text>
</comment>
<dbReference type="Pfam" id="PF07686">
    <property type="entry name" value="V-set"/>
    <property type="match status" value="1"/>
</dbReference>
<evidence type="ECO:0000256" key="11">
    <source>
        <dbReference type="ARBA" id="ARBA00022989"/>
    </source>
</evidence>
<keyword evidence="6 27" id="KW-0732">Signal</keyword>
<feature type="site" description="Important for interaction with phosphotyrosine-binding proteins" evidence="23">
    <location>
        <position position="771"/>
    </location>
</feature>
<feature type="binding site" evidence="22">
    <location>
        <position position="646"/>
    </location>
    <ligand>
        <name>Mg(2+)</name>
        <dbReference type="ChEBI" id="CHEBI:18420"/>
    </ligand>
</feature>
<evidence type="ECO:0000256" key="7">
    <source>
        <dbReference type="ARBA" id="ARBA00022737"/>
    </source>
</evidence>
<evidence type="ECO:0000256" key="19">
    <source>
        <dbReference type="ARBA" id="ARBA00056965"/>
    </source>
</evidence>
<evidence type="ECO:0000313" key="30">
    <source>
        <dbReference type="EMBL" id="KAK2572549.1"/>
    </source>
</evidence>
<keyword evidence="13" id="KW-0829">Tyrosine-protein kinase</keyword>
<dbReference type="SMART" id="SM00219">
    <property type="entry name" value="TyrKc"/>
    <property type="match status" value="1"/>
</dbReference>
<evidence type="ECO:0000259" key="29">
    <source>
        <dbReference type="PROSITE" id="PS50835"/>
    </source>
</evidence>
<dbReference type="Gene3D" id="1.10.510.10">
    <property type="entry name" value="Transferase(Phosphotransferase) domain 1"/>
    <property type="match status" value="1"/>
</dbReference>
<keyword evidence="22" id="KW-0479">Metal-binding</keyword>
<dbReference type="PIRSF" id="PIRSF000615">
    <property type="entry name" value="TyrPK_CSF1-R"/>
    <property type="match status" value="1"/>
</dbReference>
<dbReference type="PANTHER" id="PTHR24416:SF550">
    <property type="entry name" value="FIBROBLAST GROWTH FACTOR RECEPTOR HOMOLOG 1-RELATED"/>
    <property type="match status" value="1"/>
</dbReference>
<proteinExistence type="predicted"/>
<dbReference type="GO" id="GO:0004714">
    <property type="term" value="F:transmembrane receptor protein tyrosine kinase activity"/>
    <property type="evidence" value="ECO:0007669"/>
    <property type="project" value="UniProtKB-EC"/>
</dbReference>
<dbReference type="PROSITE" id="PS50011">
    <property type="entry name" value="PROTEIN_KINASE_DOM"/>
    <property type="match status" value="1"/>
</dbReference>
<dbReference type="InterPro" id="IPR008266">
    <property type="entry name" value="Tyr_kinase_AS"/>
</dbReference>
<dbReference type="InterPro" id="IPR003598">
    <property type="entry name" value="Ig_sub2"/>
</dbReference>
<keyword evidence="12 26" id="KW-0472">Membrane</keyword>
<dbReference type="PANTHER" id="PTHR24416">
    <property type="entry name" value="TYROSINE-PROTEIN KINASE RECEPTOR"/>
    <property type="match status" value="1"/>
</dbReference>
<dbReference type="InterPro" id="IPR007110">
    <property type="entry name" value="Ig-like_dom"/>
</dbReference>
<dbReference type="Pfam" id="PF07679">
    <property type="entry name" value="I-set"/>
    <property type="match status" value="1"/>
</dbReference>
<dbReference type="InterPro" id="IPR003599">
    <property type="entry name" value="Ig_sub"/>
</dbReference>
<dbReference type="InterPro" id="IPR013783">
    <property type="entry name" value="Ig-like_fold"/>
</dbReference>
<dbReference type="Pfam" id="PF13927">
    <property type="entry name" value="Ig_3"/>
    <property type="match status" value="1"/>
</dbReference>
<comment type="caution">
    <text evidence="30">The sequence shown here is derived from an EMBL/GenBank/DDBJ whole genome shotgun (WGS) entry which is preliminary data.</text>
</comment>
<dbReference type="GO" id="GO:0005524">
    <property type="term" value="F:ATP binding"/>
    <property type="evidence" value="ECO:0007669"/>
    <property type="project" value="UniProtKB-UniRule"/>
</dbReference>
<feature type="binding site" evidence="22">
    <location>
        <position position="633"/>
    </location>
    <ligand>
        <name>Mg(2+)</name>
        <dbReference type="ChEBI" id="CHEBI:18420"/>
    </ligand>
</feature>
<reference evidence="30" key="2">
    <citation type="journal article" date="2023" name="Science">
        <title>Genomic signatures of disease resistance in endangered staghorn corals.</title>
        <authorList>
            <person name="Vollmer S.V."/>
            <person name="Selwyn J.D."/>
            <person name="Despard B.A."/>
            <person name="Roesel C.L."/>
        </authorList>
    </citation>
    <scope>NUCLEOTIDE SEQUENCE</scope>
    <source>
        <strain evidence="30">K2</strain>
    </source>
</reference>
<feature type="chain" id="PRO_5042101240" description="receptor protein-tyrosine kinase" evidence="27">
    <location>
        <begin position="28"/>
        <end position="976"/>
    </location>
</feature>
<keyword evidence="22" id="KW-0460">Magnesium</keyword>
<dbReference type="EMBL" id="JARQWQ010000004">
    <property type="protein sequence ID" value="KAK2572549.1"/>
    <property type="molecule type" value="Genomic_DNA"/>
</dbReference>
<feature type="domain" description="Ig-like" evidence="29">
    <location>
        <begin position="235"/>
        <end position="348"/>
    </location>
</feature>
<organism evidence="30 31">
    <name type="scientific">Acropora cervicornis</name>
    <name type="common">Staghorn coral</name>
    <dbReference type="NCBI Taxonomy" id="6130"/>
    <lineage>
        <taxon>Eukaryota</taxon>
        <taxon>Metazoa</taxon>
        <taxon>Cnidaria</taxon>
        <taxon>Anthozoa</taxon>
        <taxon>Hexacorallia</taxon>
        <taxon>Scleractinia</taxon>
        <taxon>Astrocoeniina</taxon>
        <taxon>Acroporidae</taxon>
        <taxon>Acropora</taxon>
    </lineage>
</organism>
<keyword evidence="5 26" id="KW-0812">Transmembrane</keyword>
<dbReference type="EC" id="2.7.10.1" evidence="2"/>
<keyword evidence="14" id="KW-1015">Disulfide bond</keyword>
<feature type="transmembrane region" description="Helical" evidence="26">
    <location>
        <begin position="385"/>
        <end position="406"/>
    </location>
</feature>
<evidence type="ECO:0000256" key="1">
    <source>
        <dbReference type="ARBA" id="ARBA00004167"/>
    </source>
</evidence>
<feature type="region of interest" description="Disordered" evidence="25">
    <location>
        <begin position="905"/>
        <end position="940"/>
    </location>
</feature>
<dbReference type="SMART" id="SM00409">
    <property type="entry name" value="IG"/>
    <property type="match status" value="3"/>
</dbReference>
<feature type="domain" description="Ig-like" evidence="29">
    <location>
        <begin position="33"/>
        <end position="120"/>
    </location>
</feature>
<evidence type="ECO:0000259" key="28">
    <source>
        <dbReference type="PROSITE" id="PS50011"/>
    </source>
</evidence>
<evidence type="ECO:0000256" key="17">
    <source>
        <dbReference type="ARBA" id="ARBA00023319"/>
    </source>
</evidence>
<evidence type="ECO:0000256" key="9">
    <source>
        <dbReference type="ARBA" id="ARBA00022777"/>
    </source>
</evidence>
<evidence type="ECO:0000256" key="3">
    <source>
        <dbReference type="ARBA" id="ARBA00022553"/>
    </source>
</evidence>
<dbReference type="InterPro" id="IPR036179">
    <property type="entry name" value="Ig-like_dom_sf"/>
</dbReference>
<reference evidence="30" key="1">
    <citation type="journal article" date="2023" name="G3 (Bethesda)">
        <title>Whole genome assembly and annotation of the endangered Caribbean coral Acropora cervicornis.</title>
        <authorList>
            <person name="Selwyn J.D."/>
            <person name="Vollmer S.V."/>
        </authorList>
    </citation>
    <scope>NUCLEOTIDE SEQUENCE</scope>
    <source>
        <strain evidence="30">K2</strain>
    </source>
</reference>
<dbReference type="SUPFAM" id="SSF56112">
    <property type="entry name" value="Protein kinase-like (PK-like)"/>
    <property type="match status" value="1"/>
</dbReference>
<evidence type="ECO:0000256" key="6">
    <source>
        <dbReference type="ARBA" id="ARBA00022729"/>
    </source>
</evidence>
<comment type="catalytic activity">
    <reaction evidence="18">
        <text>L-tyrosyl-[protein] + ATP = O-phospho-L-tyrosyl-[protein] + ADP + H(+)</text>
        <dbReference type="Rhea" id="RHEA:10596"/>
        <dbReference type="Rhea" id="RHEA-COMP:10136"/>
        <dbReference type="Rhea" id="RHEA-COMP:20101"/>
        <dbReference type="ChEBI" id="CHEBI:15378"/>
        <dbReference type="ChEBI" id="CHEBI:30616"/>
        <dbReference type="ChEBI" id="CHEBI:46858"/>
        <dbReference type="ChEBI" id="CHEBI:61978"/>
        <dbReference type="ChEBI" id="CHEBI:456216"/>
        <dbReference type="EC" id="2.7.10.1"/>
    </reaction>
</comment>
<evidence type="ECO:0000256" key="16">
    <source>
        <dbReference type="ARBA" id="ARBA00023180"/>
    </source>
</evidence>
<evidence type="ECO:0000256" key="10">
    <source>
        <dbReference type="ARBA" id="ARBA00022840"/>
    </source>
</evidence>
<feature type="binding site" evidence="21">
    <location>
        <begin position="495"/>
        <end position="502"/>
    </location>
    <ligand>
        <name>ATP</name>
        <dbReference type="ChEBI" id="CHEBI:30616"/>
    </ligand>
</feature>
<dbReference type="SMART" id="SM00408">
    <property type="entry name" value="IGc2"/>
    <property type="match status" value="3"/>
</dbReference>
<dbReference type="GO" id="GO:0007169">
    <property type="term" value="P:cell surface receptor protein tyrosine kinase signaling pathway"/>
    <property type="evidence" value="ECO:0007669"/>
    <property type="project" value="TreeGrafter"/>
</dbReference>
<evidence type="ECO:0000256" key="8">
    <source>
        <dbReference type="ARBA" id="ARBA00022741"/>
    </source>
</evidence>
<dbReference type="PROSITE" id="PS00109">
    <property type="entry name" value="PROTEIN_KINASE_TYR"/>
    <property type="match status" value="1"/>
</dbReference>
<evidence type="ECO:0000256" key="24">
    <source>
        <dbReference type="PROSITE-ProRule" id="PRU10141"/>
    </source>
</evidence>
<dbReference type="Proteomes" id="UP001249851">
    <property type="component" value="Unassembled WGS sequence"/>
</dbReference>
<dbReference type="GO" id="GO:0046872">
    <property type="term" value="F:metal ion binding"/>
    <property type="evidence" value="ECO:0007669"/>
    <property type="project" value="UniProtKB-KW"/>
</dbReference>
<dbReference type="PROSITE" id="PS00107">
    <property type="entry name" value="PROTEIN_KINASE_ATP"/>
    <property type="match status" value="1"/>
</dbReference>
<dbReference type="InterPro" id="IPR050122">
    <property type="entry name" value="RTK"/>
</dbReference>
<dbReference type="PRINTS" id="PR00109">
    <property type="entry name" value="TYRKINASE"/>
</dbReference>
<keyword evidence="10 21" id="KW-0067">ATP-binding</keyword>
<keyword evidence="8 21" id="KW-0547">Nucleotide-binding</keyword>
<evidence type="ECO:0000256" key="12">
    <source>
        <dbReference type="ARBA" id="ARBA00023136"/>
    </source>
</evidence>
<dbReference type="Gene3D" id="3.30.200.20">
    <property type="entry name" value="Phosphorylase Kinase, domain 1"/>
    <property type="match status" value="1"/>
</dbReference>